<dbReference type="Pfam" id="PF00590">
    <property type="entry name" value="TP_methylase"/>
    <property type="match status" value="1"/>
</dbReference>
<evidence type="ECO:0000256" key="2">
    <source>
        <dbReference type="ARBA" id="ARBA00022552"/>
    </source>
</evidence>
<comment type="similarity">
    <text evidence="6">Belongs to the methyltransferase superfamily. RsmI family.</text>
</comment>
<feature type="domain" description="Tetrapyrrole methylase" evidence="8">
    <location>
        <begin position="40"/>
        <end position="242"/>
    </location>
</feature>
<dbReference type="InterPro" id="IPR014777">
    <property type="entry name" value="4pyrrole_Mease_sub1"/>
</dbReference>
<evidence type="ECO:0000313" key="9">
    <source>
        <dbReference type="EMBL" id="HIW99840.1"/>
    </source>
</evidence>
<dbReference type="EMBL" id="DXGD01000252">
    <property type="protein sequence ID" value="HIW99840.1"/>
    <property type="molecule type" value="Genomic_DNA"/>
</dbReference>
<dbReference type="InterPro" id="IPR035996">
    <property type="entry name" value="4pyrrol_Methylase_sf"/>
</dbReference>
<evidence type="ECO:0000256" key="6">
    <source>
        <dbReference type="HAMAP-Rule" id="MF_01877"/>
    </source>
</evidence>
<keyword evidence="1 6" id="KW-0963">Cytoplasm</keyword>
<feature type="region of interest" description="Disordered" evidence="7">
    <location>
        <begin position="1"/>
        <end position="32"/>
    </location>
</feature>
<dbReference type="CDD" id="cd11648">
    <property type="entry name" value="RsmI"/>
    <property type="match status" value="1"/>
</dbReference>
<dbReference type="PROSITE" id="PS01296">
    <property type="entry name" value="RSMI"/>
    <property type="match status" value="1"/>
</dbReference>
<dbReference type="GO" id="GO:0005737">
    <property type="term" value="C:cytoplasm"/>
    <property type="evidence" value="ECO:0007669"/>
    <property type="project" value="UniProtKB-SubCell"/>
</dbReference>
<dbReference type="GO" id="GO:0070677">
    <property type="term" value="F:rRNA (cytosine-2'-O-)-methyltransferase activity"/>
    <property type="evidence" value="ECO:0007669"/>
    <property type="project" value="UniProtKB-UniRule"/>
</dbReference>
<organism evidence="9 10">
    <name type="scientific">Candidatus Nesterenkonia stercoripullorum</name>
    <dbReference type="NCBI Taxonomy" id="2838701"/>
    <lineage>
        <taxon>Bacteria</taxon>
        <taxon>Bacillati</taxon>
        <taxon>Actinomycetota</taxon>
        <taxon>Actinomycetes</taxon>
        <taxon>Micrococcales</taxon>
        <taxon>Micrococcaceae</taxon>
        <taxon>Nesterenkonia</taxon>
    </lineage>
</organism>
<gene>
    <name evidence="6 9" type="primary">rsmI</name>
    <name evidence="9" type="ORF">H9871_06820</name>
</gene>
<dbReference type="InterPro" id="IPR008189">
    <property type="entry name" value="rRNA_ssu_MeTfrase_I"/>
</dbReference>
<dbReference type="InterPro" id="IPR018063">
    <property type="entry name" value="SAM_MeTrfase_RsmI_CS"/>
</dbReference>
<proteinExistence type="inferred from homology"/>
<evidence type="ECO:0000256" key="3">
    <source>
        <dbReference type="ARBA" id="ARBA00022603"/>
    </source>
</evidence>
<dbReference type="SUPFAM" id="SSF53790">
    <property type="entry name" value="Tetrapyrrole methylase"/>
    <property type="match status" value="1"/>
</dbReference>
<dbReference type="FunFam" id="3.40.1010.10:FF:000007">
    <property type="entry name" value="Ribosomal RNA small subunit methyltransferase I"/>
    <property type="match status" value="1"/>
</dbReference>
<evidence type="ECO:0000256" key="5">
    <source>
        <dbReference type="ARBA" id="ARBA00022691"/>
    </source>
</evidence>
<dbReference type="PANTHER" id="PTHR46111:SF1">
    <property type="entry name" value="RIBOSOMAL RNA SMALL SUBUNIT METHYLTRANSFERASE I"/>
    <property type="match status" value="1"/>
</dbReference>
<comment type="catalytic activity">
    <reaction evidence="6">
        <text>cytidine(1402) in 16S rRNA + S-adenosyl-L-methionine = 2'-O-methylcytidine(1402) in 16S rRNA + S-adenosyl-L-homocysteine + H(+)</text>
        <dbReference type="Rhea" id="RHEA:42924"/>
        <dbReference type="Rhea" id="RHEA-COMP:10285"/>
        <dbReference type="Rhea" id="RHEA-COMP:10286"/>
        <dbReference type="ChEBI" id="CHEBI:15378"/>
        <dbReference type="ChEBI" id="CHEBI:57856"/>
        <dbReference type="ChEBI" id="CHEBI:59789"/>
        <dbReference type="ChEBI" id="CHEBI:74495"/>
        <dbReference type="ChEBI" id="CHEBI:82748"/>
        <dbReference type="EC" id="2.1.1.198"/>
    </reaction>
</comment>
<evidence type="ECO:0000313" key="10">
    <source>
        <dbReference type="Proteomes" id="UP000824151"/>
    </source>
</evidence>
<reference evidence="9" key="2">
    <citation type="submission" date="2021-04" db="EMBL/GenBank/DDBJ databases">
        <authorList>
            <person name="Gilroy R."/>
        </authorList>
    </citation>
    <scope>NUCLEOTIDE SEQUENCE</scope>
    <source>
        <strain evidence="9">ChiHejej3B27-3195</strain>
    </source>
</reference>
<dbReference type="Gene3D" id="3.40.1010.10">
    <property type="entry name" value="Cobalt-precorrin-4 Transmethylase, Domain 1"/>
    <property type="match status" value="1"/>
</dbReference>
<dbReference type="AlphaFoldDB" id="A0A9D1USZ9"/>
<reference evidence="9" key="1">
    <citation type="journal article" date="2021" name="PeerJ">
        <title>Extensive microbial diversity within the chicken gut microbiome revealed by metagenomics and culture.</title>
        <authorList>
            <person name="Gilroy R."/>
            <person name="Ravi A."/>
            <person name="Getino M."/>
            <person name="Pursley I."/>
            <person name="Horton D.L."/>
            <person name="Alikhan N.F."/>
            <person name="Baker D."/>
            <person name="Gharbi K."/>
            <person name="Hall N."/>
            <person name="Watson M."/>
            <person name="Adriaenssens E.M."/>
            <person name="Foster-Nyarko E."/>
            <person name="Jarju S."/>
            <person name="Secka A."/>
            <person name="Antonio M."/>
            <person name="Oren A."/>
            <person name="Chaudhuri R.R."/>
            <person name="La Ragione R."/>
            <person name="Hildebrand F."/>
            <person name="Pallen M.J."/>
        </authorList>
    </citation>
    <scope>NUCLEOTIDE SEQUENCE</scope>
    <source>
        <strain evidence="9">ChiHejej3B27-3195</strain>
    </source>
</reference>
<comment type="subcellular location">
    <subcellularLocation>
        <location evidence="6">Cytoplasm</location>
    </subcellularLocation>
</comment>
<evidence type="ECO:0000256" key="4">
    <source>
        <dbReference type="ARBA" id="ARBA00022679"/>
    </source>
</evidence>
<dbReference type="Proteomes" id="UP000824151">
    <property type="component" value="Unassembled WGS sequence"/>
</dbReference>
<comment type="function">
    <text evidence="6">Catalyzes the 2'-O-methylation of the ribose of cytidine 1402 (C1402) in 16S rRNA.</text>
</comment>
<dbReference type="EC" id="2.1.1.198" evidence="6"/>
<dbReference type="PIRSF" id="PIRSF005917">
    <property type="entry name" value="MTase_YraL"/>
    <property type="match status" value="1"/>
</dbReference>
<dbReference type="HAMAP" id="MF_01877">
    <property type="entry name" value="16SrRNA_methyltr_I"/>
    <property type="match status" value="1"/>
</dbReference>
<sequence length="315" mass="33135">MLLGGPPSTGKPCVVTSPTSSSPSGSGPQPDIPGLWDAPLVLAATPIGNLSDATARLRALLLSADIIAAEDTRTTRHLCSALGISPQGRSLSLHEHNESSRAAELIELARQGRRILIVSDAGMPAVSDPGFRLVTAAIDADVQVTVAPGASAVTTALALSGLPTDRFTFAGFAPRKSAERRRLLQRLATEAWTTVLFESPHRVQQTLASLAEGLGHSRRAAVCRELTKKHEEVLRGGLGELAALAAQRNLRGEIVIVVEGVIETESEETAEDLAEEALRRAAAGEKLKTAAKALAQGRSVSASTIYDAALDRRDR</sequence>
<evidence type="ECO:0000256" key="1">
    <source>
        <dbReference type="ARBA" id="ARBA00022490"/>
    </source>
</evidence>
<keyword evidence="2 6" id="KW-0698">rRNA processing</keyword>
<dbReference type="InterPro" id="IPR014776">
    <property type="entry name" value="4pyrrole_Mease_sub2"/>
</dbReference>
<keyword evidence="4 6" id="KW-0808">Transferase</keyword>
<feature type="compositionally biased region" description="Low complexity" evidence="7">
    <location>
        <begin position="16"/>
        <end position="28"/>
    </location>
</feature>
<dbReference type="PANTHER" id="PTHR46111">
    <property type="entry name" value="RIBOSOMAL RNA SMALL SUBUNIT METHYLTRANSFERASE I"/>
    <property type="match status" value="1"/>
</dbReference>
<evidence type="ECO:0000256" key="7">
    <source>
        <dbReference type="SAM" id="MobiDB-lite"/>
    </source>
</evidence>
<keyword evidence="5 6" id="KW-0949">S-adenosyl-L-methionine</keyword>
<name>A0A9D1USZ9_9MICC</name>
<dbReference type="FunFam" id="3.30.950.10:FF:000002">
    <property type="entry name" value="Ribosomal RNA small subunit methyltransferase I"/>
    <property type="match status" value="1"/>
</dbReference>
<evidence type="ECO:0000259" key="8">
    <source>
        <dbReference type="Pfam" id="PF00590"/>
    </source>
</evidence>
<comment type="caution">
    <text evidence="9">The sequence shown here is derived from an EMBL/GenBank/DDBJ whole genome shotgun (WGS) entry which is preliminary data.</text>
</comment>
<protein>
    <recommendedName>
        <fullName evidence="6">Ribosomal RNA small subunit methyltransferase I</fullName>
        <ecNumber evidence="6">2.1.1.198</ecNumber>
    </recommendedName>
    <alternativeName>
        <fullName evidence="6">16S rRNA 2'-O-ribose C1402 methyltransferase</fullName>
    </alternativeName>
    <alternativeName>
        <fullName evidence="6">rRNA (cytidine-2'-O-)-methyltransferase RsmI</fullName>
    </alternativeName>
</protein>
<accession>A0A9D1USZ9</accession>
<dbReference type="InterPro" id="IPR000878">
    <property type="entry name" value="4pyrrol_Mease"/>
</dbReference>
<keyword evidence="3 6" id="KW-0489">Methyltransferase</keyword>
<dbReference type="NCBIfam" id="TIGR00096">
    <property type="entry name" value="16S rRNA (cytidine(1402)-2'-O)-methyltransferase"/>
    <property type="match status" value="1"/>
</dbReference>
<dbReference type="Gene3D" id="3.30.950.10">
    <property type="entry name" value="Methyltransferase, Cobalt-precorrin-4 Transmethylase, Domain 2"/>
    <property type="match status" value="1"/>
</dbReference>